<gene>
    <name evidence="1" type="ORF">NMW_2203</name>
</gene>
<organism evidence="1">
    <name type="scientific">Neisseria meningitidis alpha275</name>
    <dbReference type="NCBI Taxonomy" id="295996"/>
    <lineage>
        <taxon>Bacteria</taxon>
        <taxon>Pseudomonadati</taxon>
        <taxon>Pseudomonadota</taxon>
        <taxon>Betaproteobacteria</taxon>
        <taxon>Neisseriales</taxon>
        <taxon>Neisseriaceae</taxon>
        <taxon>Neisseria</taxon>
    </lineage>
</organism>
<proteinExistence type="predicted"/>
<accession>C6SMM4</accession>
<protein>
    <submittedName>
        <fullName evidence="1">Uncharacterized protein</fullName>
    </submittedName>
</protein>
<name>C6SMM4_NEIME</name>
<dbReference type="EMBL" id="AM889138">
    <property type="protein sequence ID" value="CBA09760.1"/>
    <property type="molecule type" value="Genomic_DNA"/>
</dbReference>
<sequence length="43" mass="4788">MSTICFGLSVQKQNTRPFVRMPTKQMPPENSLDGIVPIFAPPL</sequence>
<evidence type="ECO:0000313" key="1">
    <source>
        <dbReference type="EMBL" id="CBA09760.1"/>
    </source>
</evidence>
<dbReference type="AlphaFoldDB" id="C6SMM4"/>
<reference evidence="1" key="1">
    <citation type="journal article" date="2008" name="Proc. Natl. Acad. Sci. U.S.A.">
        <title>Whole-genome comparison of disease and carriage strains provides insights into virulence evolution in Neisseria meningitidis.</title>
        <authorList>
            <person name="Schoen C."/>
            <person name="Blom J."/>
            <person name="Claus H."/>
            <person name="Schramm-Glueck A."/>
            <person name="Brandt P."/>
            <person name="Mueller T."/>
            <person name="Goesmann A."/>
            <person name="Joseph B."/>
            <person name="Konietzny S."/>
            <person name="Kurzai O."/>
            <person name="Schmitt C."/>
            <person name="Friedrich T."/>
            <person name="Linke B."/>
            <person name="Vogel U."/>
            <person name="Frosch M."/>
        </authorList>
    </citation>
    <scope>NUCLEOTIDE SEQUENCE</scope>
    <source>
        <strain evidence="1">Alpha275</strain>
    </source>
</reference>